<dbReference type="AlphaFoldDB" id="A0A6J7KFB4"/>
<keyword evidence="4 5" id="KW-0472">Membrane</keyword>
<name>A0A6J7KFB4_9ZZZZ</name>
<gene>
    <name evidence="6" type="ORF">UFOPK3662_02656</name>
</gene>
<proteinExistence type="predicted"/>
<reference evidence="6" key="1">
    <citation type="submission" date="2020-05" db="EMBL/GenBank/DDBJ databases">
        <authorList>
            <person name="Chiriac C."/>
            <person name="Salcher M."/>
            <person name="Ghai R."/>
            <person name="Kavagutti S V."/>
        </authorList>
    </citation>
    <scope>NUCLEOTIDE SEQUENCE</scope>
</reference>
<protein>
    <submittedName>
        <fullName evidence="6">Unannotated protein</fullName>
    </submittedName>
</protein>
<evidence type="ECO:0000256" key="1">
    <source>
        <dbReference type="ARBA" id="ARBA00004127"/>
    </source>
</evidence>
<comment type="subcellular location">
    <subcellularLocation>
        <location evidence="1">Endomembrane system</location>
        <topology evidence="1">Multi-pass membrane protein</topology>
    </subcellularLocation>
</comment>
<evidence type="ECO:0000256" key="5">
    <source>
        <dbReference type="SAM" id="Phobius"/>
    </source>
</evidence>
<keyword evidence="2 5" id="KW-0812">Transmembrane</keyword>
<evidence type="ECO:0000256" key="3">
    <source>
        <dbReference type="ARBA" id="ARBA00022989"/>
    </source>
</evidence>
<dbReference type="PANTHER" id="PTHR43847">
    <property type="entry name" value="BLL3993 PROTEIN"/>
    <property type="match status" value="1"/>
</dbReference>
<dbReference type="Gene3D" id="1.20.120.1630">
    <property type="match status" value="1"/>
</dbReference>
<feature type="transmembrane region" description="Helical" evidence="5">
    <location>
        <begin position="106"/>
        <end position="126"/>
    </location>
</feature>
<feature type="transmembrane region" description="Helical" evidence="5">
    <location>
        <begin position="74"/>
        <end position="94"/>
    </location>
</feature>
<dbReference type="InterPro" id="IPR007318">
    <property type="entry name" value="Phopholipid_MeTrfase"/>
</dbReference>
<evidence type="ECO:0000313" key="6">
    <source>
        <dbReference type="EMBL" id="CAB4952644.1"/>
    </source>
</evidence>
<accession>A0A6J7KFB4</accession>
<keyword evidence="3 5" id="KW-1133">Transmembrane helix</keyword>
<dbReference type="GO" id="GO:0012505">
    <property type="term" value="C:endomembrane system"/>
    <property type="evidence" value="ECO:0007669"/>
    <property type="project" value="UniProtKB-SubCell"/>
</dbReference>
<feature type="transmembrane region" description="Helical" evidence="5">
    <location>
        <begin position="42"/>
        <end position="62"/>
    </location>
</feature>
<evidence type="ECO:0000256" key="4">
    <source>
        <dbReference type="ARBA" id="ARBA00023136"/>
    </source>
</evidence>
<organism evidence="6">
    <name type="scientific">freshwater metagenome</name>
    <dbReference type="NCBI Taxonomy" id="449393"/>
    <lineage>
        <taxon>unclassified sequences</taxon>
        <taxon>metagenomes</taxon>
        <taxon>ecological metagenomes</taxon>
    </lineage>
</organism>
<dbReference type="EMBL" id="CAFBMW010000024">
    <property type="protein sequence ID" value="CAB4952644.1"/>
    <property type="molecule type" value="Genomic_DNA"/>
</dbReference>
<evidence type="ECO:0000256" key="2">
    <source>
        <dbReference type="ARBA" id="ARBA00022692"/>
    </source>
</evidence>
<dbReference type="Pfam" id="PF04191">
    <property type="entry name" value="PEMT"/>
    <property type="match status" value="1"/>
</dbReference>
<sequence length="217" mass="23471">MSTTEPVRRTDPGRILAVVLFTCLLLLNAAHLAQDDPLSSPLSTVVTVLTMAFYVLLVWAYLRRTPTDRTDRRWTSWVVAFAGTAAPFAIPLVSDGLVTATLRESLAAVVLGVGLAAMLWALGALGTNISVVPQAREVVTHGPYARVRHPLYAAELLNVVGLCLGHAGPWPWVVLVALVVLQVMRARREEALLAAELPGYAEYRSRTPMLVPALGRS</sequence>
<dbReference type="InterPro" id="IPR052527">
    <property type="entry name" value="Metal_cation-efflux_comp"/>
</dbReference>
<dbReference type="PANTHER" id="PTHR43847:SF1">
    <property type="entry name" value="BLL3993 PROTEIN"/>
    <property type="match status" value="1"/>
</dbReference>